<name>A0A6J8B9Q2_MYTCO</name>
<feature type="domain" description="Programmed cell death protein 2 C-terminal" evidence="1">
    <location>
        <begin position="150"/>
        <end position="254"/>
    </location>
</feature>
<dbReference type="InterPro" id="IPR007320">
    <property type="entry name" value="PDCD2_C"/>
</dbReference>
<keyword evidence="3" id="KW-1185">Reference proteome</keyword>
<dbReference type="Proteomes" id="UP000507470">
    <property type="component" value="Unassembled WGS sequence"/>
</dbReference>
<dbReference type="EMBL" id="CACVKT020002931">
    <property type="protein sequence ID" value="CAC5380688.1"/>
    <property type="molecule type" value="Genomic_DNA"/>
</dbReference>
<dbReference type="GO" id="GO:0006915">
    <property type="term" value="P:apoptotic process"/>
    <property type="evidence" value="ECO:0007669"/>
    <property type="project" value="TreeGrafter"/>
</dbReference>
<accession>A0A6J8B9Q2</accession>
<evidence type="ECO:0000313" key="2">
    <source>
        <dbReference type="EMBL" id="CAC5380688.1"/>
    </source>
</evidence>
<evidence type="ECO:0000313" key="3">
    <source>
        <dbReference type="Proteomes" id="UP000507470"/>
    </source>
</evidence>
<gene>
    <name evidence="2" type="ORF">MCOR_16637</name>
</gene>
<organism evidence="2 3">
    <name type="scientific">Mytilus coruscus</name>
    <name type="common">Sea mussel</name>
    <dbReference type="NCBI Taxonomy" id="42192"/>
    <lineage>
        <taxon>Eukaryota</taxon>
        <taxon>Metazoa</taxon>
        <taxon>Spiralia</taxon>
        <taxon>Lophotrochozoa</taxon>
        <taxon>Mollusca</taxon>
        <taxon>Bivalvia</taxon>
        <taxon>Autobranchia</taxon>
        <taxon>Pteriomorphia</taxon>
        <taxon>Mytilida</taxon>
        <taxon>Mytiloidea</taxon>
        <taxon>Mytilidae</taxon>
        <taxon>Mytilinae</taxon>
        <taxon>Mytilus</taxon>
    </lineage>
</organism>
<dbReference type="Pfam" id="PF04194">
    <property type="entry name" value="PDCD2_C"/>
    <property type="match status" value="1"/>
</dbReference>
<dbReference type="InterPro" id="IPR052815">
    <property type="entry name" value="PDCD2-like_regulator"/>
</dbReference>
<dbReference type="GO" id="GO:0005737">
    <property type="term" value="C:cytoplasm"/>
    <property type="evidence" value="ECO:0007669"/>
    <property type="project" value="InterPro"/>
</dbReference>
<dbReference type="AlphaFoldDB" id="A0A6J8B9Q2"/>
<reference evidence="2 3" key="1">
    <citation type="submission" date="2020-06" db="EMBL/GenBank/DDBJ databases">
        <authorList>
            <person name="Li R."/>
            <person name="Bekaert M."/>
        </authorList>
    </citation>
    <scope>NUCLEOTIDE SEQUENCE [LARGE SCALE GENOMIC DNA]</scope>
    <source>
        <strain evidence="3">wild</strain>
    </source>
</reference>
<protein>
    <submittedName>
        <fullName evidence="2">TSR4</fullName>
    </submittedName>
</protein>
<dbReference type="OrthoDB" id="366284at2759"/>
<dbReference type="PANTHER" id="PTHR46421">
    <property type="entry name" value="PROGRAMMED CELL DEATH PROTEIN 2-LIKE"/>
    <property type="match status" value="1"/>
</dbReference>
<proteinExistence type="predicted"/>
<dbReference type="PANTHER" id="PTHR46421:SF1">
    <property type="entry name" value="PROGRAMMED CELL DEATH PROTEIN 2-LIKE"/>
    <property type="match status" value="1"/>
</dbReference>
<sequence length="263" mass="29470">MNYDPQLVTCSDLNIPSKSSFLVNNTGSMNNDEEELVTGLSNIEVDGTENSMNVIGEDDMVDTDRLNEVMSIIKETANSHVNPLPSEPCLLSFYVSVLEEPEDSLDSAEEKHIKQLLKSYEREEGAVDDEVAARGNSSAGEKYEKATHVDNYFHKFSKRIGRYPSQIIRYKWNGSPLYISKPDTDLSKASQGKCLSCGSELVYEFQIMPGLITKLSFNKKKGTGIEYGTVVIYTCKASCWTESKNCHTEHVFIQSDPDQHLLK</sequence>
<evidence type="ECO:0000259" key="1">
    <source>
        <dbReference type="Pfam" id="PF04194"/>
    </source>
</evidence>